<evidence type="ECO:0000256" key="3">
    <source>
        <dbReference type="ARBA" id="ARBA00022692"/>
    </source>
</evidence>
<feature type="domain" description="EamA" evidence="8">
    <location>
        <begin position="189"/>
        <end position="329"/>
    </location>
</feature>
<evidence type="ECO:0000256" key="6">
    <source>
        <dbReference type="RuleBase" id="RU363077"/>
    </source>
</evidence>
<dbReference type="GO" id="GO:0016020">
    <property type="term" value="C:membrane"/>
    <property type="evidence" value="ECO:0007669"/>
    <property type="project" value="UniProtKB-SubCell"/>
</dbReference>
<protein>
    <recommendedName>
        <fullName evidence="6">WAT1-related protein</fullName>
    </recommendedName>
</protein>
<evidence type="ECO:0000256" key="7">
    <source>
        <dbReference type="SAM" id="MobiDB-lite"/>
    </source>
</evidence>
<dbReference type="InterPro" id="IPR037185">
    <property type="entry name" value="EmrE-like"/>
</dbReference>
<dbReference type="InterPro" id="IPR030184">
    <property type="entry name" value="WAT1-related"/>
</dbReference>
<feature type="transmembrane region" description="Helical" evidence="6">
    <location>
        <begin position="148"/>
        <end position="170"/>
    </location>
</feature>
<evidence type="ECO:0000256" key="4">
    <source>
        <dbReference type="ARBA" id="ARBA00022989"/>
    </source>
</evidence>
<sequence>METRKPKTRNGFQGGHELKGRGSSGPPEKRFAGDNRKLWLSFTLIWSSVILLPLILGVNLLLIKCGLEHGMKIPVYQVFKNSIGAAFGLPCIWIRRPVCSPFCYYGAMHNLSSKSFACLTSLVPILTFGGALLFRLETININQRRSQIKLVGIIVLTIGSIVVGFYDGLAVAVSSSSVTPPHLDANWKRGLLYVVLYLISQITYNILLAKTLEIVPEPLAIAGWTSLCAVLTNAFIALILESRTSYAWFIFGPGRRLFVYLYGGIFIAMLATYIQARVTQHKGIMVLQSFSPLYVVFMVVFSAAVLHQHLVPGRIVGAVLVICGLALILLERSELLRPQVPQVIADNVENVVEAATGNMPIV</sequence>
<feature type="transmembrane region" description="Helical" evidence="6">
    <location>
        <begin position="283"/>
        <end position="305"/>
    </location>
</feature>
<reference evidence="9" key="1">
    <citation type="submission" date="2020-03" db="EMBL/GenBank/DDBJ databases">
        <title>A high-quality chromosome-level genome assembly of a woody plant with both climbing and erect habits, Rhamnella rubrinervis.</title>
        <authorList>
            <person name="Lu Z."/>
            <person name="Yang Y."/>
            <person name="Zhu X."/>
            <person name="Sun Y."/>
        </authorList>
    </citation>
    <scope>NUCLEOTIDE SEQUENCE</scope>
    <source>
        <strain evidence="9">BYM</strain>
        <tissue evidence="9">Leaf</tissue>
    </source>
</reference>
<feature type="transmembrane region" description="Helical" evidence="6">
    <location>
        <begin position="259"/>
        <end position="276"/>
    </location>
</feature>
<comment type="similarity">
    <text evidence="2 6">Belongs to the drug/metabolite transporter (DMT) superfamily. Plant drug/metabolite exporter (P-DME) (TC 2.A.7.4) family.</text>
</comment>
<feature type="region of interest" description="Disordered" evidence="7">
    <location>
        <begin position="1"/>
        <end position="29"/>
    </location>
</feature>
<proteinExistence type="inferred from homology"/>
<evidence type="ECO:0000256" key="1">
    <source>
        <dbReference type="ARBA" id="ARBA00004141"/>
    </source>
</evidence>
<comment type="caution">
    <text evidence="9">The sequence shown here is derived from an EMBL/GenBank/DDBJ whole genome shotgun (WGS) entry which is preliminary data.</text>
</comment>
<feature type="transmembrane region" description="Helical" evidence="6">
    <location>
        <begin position="190"/>
        <end position="207"/>
    </location>
</feature>
<evidence type="ECO:0000259" key="8">
    <source>
        <dbReference type="Pfam" id="PF00892"/>
    </source>
</evidence>
<keyword evidence="3 6" id="KW-0812">Transmembrane</keyword>
<evidence type="ECO:0000313" key="9">
    <source>
        <dbReference type="EMBL" id="KAF3456446.1"/>
    </source>
</evidence>
<dbReference type="EMBL" id="VOIH02000001">
    <property type="protein sequence ID" value="KAF3456446.1"/>
    <property type="molecule type" value="Genomic_DNA"/>
</dbReference>
<feature type="transmembrane region" description="Helical" evidence="6">
    <location>
        <begin position="311"/>
        <end position="330"/>
    </location>
</feature>
<organism evidence="9 10">
    <name type="scientific">Rhamnella rubrinervis</name>
    <dbReference type="NCBI Taxonomy" id="2594499"/>
    <lineage>
        <taxon>Eukaryota</taxon>
        <taxon>Viridiplantae</taxon>
        <taxon>Streptophyta</taxon>
        <taxon>Embryophyta</taxon>
        <taxon>Tracheophyta</taxon>
        <taxon>Spermatophyta</taxon>
        <taxon>Magnoliopsida</taxon>
        <taxon>eudicotyledons</taxon>
        <taxon>Gunneridae</taxon>
        <taxon>Pentapetalae</taxon>
        <taxon>rosids</taxon>
        <taxon>fabids</taxon>
        <taxon>Rosales</taxon>
        <taxon>Rhamnaceae</taxon>
        <taxon>rhamnoid group</taxon>
        <taxon>Rhamneae</taxon>
        <taxon>Rhamnella</taxon>
    </lineage>
</organism>
<dbReference type="SUPFAM" id="SSF103481">
    <property type="entry name" value="Multidrug resistance efflux transporter EmrE"/>
    <property type="match status" value="1"/>
</dbReference>
<evidence type="ECO:0000256" key="5">
    <source>
        <dbReference type="ARBA" id="ARBA00023136"/>
    </source>
</evidence>
<gene>
    <name evidence="9" type="ORF">FNV43_RR01096</name>
</gene>
<feature type="transmembrane region" description="Helical" evidence="6">
    <location>
        <begin position="114"/>
        <end position="136"/>
    </location>
</feature>
<dbReference type="GO" id="GO:0022857">
    <property type="term" value="F:transmembrane transporter activity"/>
    <property type="evidence" value="ECO:0007669"/>
    <property type="project" value="InterPro"/>
</dbReference>
<keyword evidence="5 6" id="KW-0472">Membrane</keyword>
<dbReference type="Pfam" id="PF00892">
    <property type="entry name" value="EamA"/>
    <property type="match status" value="1"/>
</dbReference>
<dbReference type="InterPro" id="IPR000620">
    <property type="entry name" value="EamA_dom"/>
</dbReference>
<dbReference type="AlphaFoldDB" id="A0A8K0HPS8"/>
<name>A0A8K0HPS8_9ROSA</name>
<feature type="transmembrane region" description="Helical" evidence="6">
    <location>
        <begin position="38"/>
        <end position="62"/>
    </location>
</feature>
<feature type="transmembrane region" description="Helical" evidence="6">
    <location>
        <begin position="219"/>
        <end position="239"/>
    </location>
</feature>
<keyword evidence="10" id="KW-1185">Reference proteome</keyword>
<keyword evidence="4 6" id="KW-1133">Transmembrane helix</keyword>
<dbReference type="PANTHER" id="PTHR31218">
    <property type="entry name" value="WAT1-RELATED PROTEIN"/>
    <property type="match status" value="1"/>
</dbReference>
<dbReference type="Proteomes" id="UP000796880">
    <property type="component" value="Unassembled WGS sequence"/>
</dbReference>
<accession>A0A8K0HPS8</accession>
<evidence type="ECO:0000313" key="10">
    <source>
        <dbReference type="Proteomes" id="UP000796880"/>
    </source>
</evidence>
<evidence type="ECO:0000256" key="2">
    <source>
        <dbReference type="ARBA" id="ARBA00007635"/>
    </source>
</evidence>
<comment type="subcellular location">
    <subcellularLocation>
        <location evidence="1 6">Membrane</location>
        <topology evidence="1 6">Multi-pass membrane protein</topology>
    </subcellularLocation>
</comment>